<dbReference type="PRINTS" id="PR00081">
    <property type="entry name" value="GDHRDH"/>
</dbReference>
<evidence type="ECO:0000313" key="4">
    <source>
        <dbReference type="Proteomes" id="UP000019478"/>
    </source>
</evidence>
<comment type="similarity">
    <text evidence="1">Belongs to the short-chain dehydrogenases/reductases (SDR) family.</text>
</comment>
<dbReference type="InterPro" id="IPR036291">
    <property type="entry name" value="NAD(P)-bd_dom_sf"/>
</dbReference>
<dbReference type="InterPro" id="IPR002347">
    <property type="entry name" value="SDR_fam"/>
</dbReference>
<keyword evidence="2" id="KW-0560">Oxidoreductase</keyword>
<dbReference type="Pfam" id="PF00106">
    <property type="entry name" value="adh_short"/>
    <property type="match status" value="1"/>
</dbReference>
<dbReference type="Gene3D" id="3.40.50.720">
    <property type="entry name" value="NAD(P)-binding Rossmann-like Domain"/>
    <property type="match status" value="1"/>
</dbReference>
<dbReference type="STRING" id="1182542.W9YXT5"/>
<dbReference type="RefSeq" id="XP_007732388.1">
    <property type="nucleotide sequence ID" value="XM_007734198.1"/>
</dbReference>
<comment type="caution">
    <text evidence="3">The sequence shown here is derived from an EMBL/GenBank/DDBJ whole genome shotgun (WGS) entry which is preliminary data.</text>
</comment>
<dbReference type="AlphaFoldDB" id="W9YXT5"/>
<dbReference type="GO" id="GO:0016491">
    <property type="term" value="F:oxidoreductase activity"/>
    <property type="evidence" value="ECO:0007669"/>
    <property type="project" value="UniProtKB-KW"/>
</dbReference>
<gene>
    <name evidence="3" type="ORF">A1O3_04067</name>
</gene>
<name>W9YXT5_9EURO</name>
<dbReference type="OrthoDB" id="37659at2759"/>
<dbReference type="Proteomes" id="UP000019478">
    <property type="component" value="Unassembled WGS sequence"/>
</dbReference>
<dbReference type="EMBL" id="AMGY01000003">
    <property type="protein sequence ID" value="EXJ87109.1"/>
    <property type="molecule type" value="Genomic_DNA"/>
</dbReference>
<proteinExistence type="inferred from homology"/>
<dbReference type="eggNOG" id="KOG0725">
    <property type="taxonomic scope" value="Eukaryota"/>
</dbReference>
<dbReference type="GeneID" id="19168188"/>
<evidence type="ECO:0000256" key="2">
    <source>
        <dbReference type="ARBA" id="ARBA00023002"/>
    </source>
</evidence>
<sequence>MPKFNAVPSLFGALKDQVIVLTGGARGVGESIVRLSYLAGAHVFFGDIDHALAQQVVGRLKAEHPSSNDLVAVSFDARSYADNIRLFKTAYQAHGRVDHAFSIAAITESQNWYDPGLDLETIEIPPPTAVIDINLTGVLYFTRIAAVYLRQGNQGSSRRRDKSICLMGSIASFREQAGLYVYQPTKHGVHGLLRATRKILYHKFNIRINMVNPSHIDTVMGSSVHDLWESHGLPVNTAEAVAEHVLTLASLPEDPYVGPVSGLAIYVEGGKGWEIEEDLDKTDHLWMGEEMSRNFSKIQEALGLGVDWEPTK</sequence>
<dbReference type="SUPFAM" id="SSF51735">
    <property type="entry name" value="NAD(P)-binding Rossmann-fold domains"/>
    <property type="match status" value="1"/>
</dbReference>
<evidence type="ECO:0008006" key="5">
    <source>
        <dbReference type="Google" id="ProtNLM"/>
    </source>
</evidence>
<accession>W9YXT5</accession>
<organism evidence="3 4">
    <name type="scientific">Capronia epimyces CBS 606.96</name>
    <dbReference type="NCBI Taxonomy" id="1182542"/>
    <lineage>
        <taxon>Eukaryota</taxon>
        <taxon>Fungi</taxon>
        <taxon>Dikarya</taxon>
        <taxon>Ascomycota</taxon>
        <taxon>Pezizomycotina</taxon>
        <taxon>Eurotiomycetes</taxon>
        <taxon>Chaetothyriomycetidae</taxon>
        <taxon>Chaetothyriales</taxon>
        <taxon>Herpotrichiellaceae</taxon>
        <taxon>Capronia</taxon>
    </lineage>
</organism>
<dbReference type="HOGENOM" id="CLU_010194_13_1_1"/>
<evidence type="ECO:0000256" key="1">
    <source>
        <dbReference type="ARBA" id="ARBA00006484"/>
    </source>
</evidence>
<dbReference type="PANTHER" id="PTHR43180">
    <property type="entry name" value="3-OXOACYL-(ACYL-CARRIER-PROTEIN) REDUCTASE (AFU_ORTHOLOGUE AFUA_6G11210)"/>
    <property type="match status" value="1"/>
</dbReference>
<dbReference type="PANTHER" id="PTHR43180:SF86">
    <property type="entry name" value="DEHYDROGENASE, PUTATIVE (AFU_ORTHOLOGUE AFUA_3G00290)-RELATED"/>
    <property type="match status" value="1"/>
</dbReference>
<reference evidence="3 4" key="1">
    <citation type="submission" date="2013-03" db="EMBL/GenBank/DDBJ databases">
        <title>The Genome Sequence of Capronia epimyces CBS 606.96.</title>
        <authorList>
            <consortium name="The Broad Institute Genomics Platform"/>
            <person name="Cuomo C."/>
            <person name="de Hoog S."/>
            <person name="Gorbushina A."/>
            <person name="Walker B."/>
            <person name="Young S.K."/>
            <person name="Zeng Q."/>
            <person name="Gargeya S."/>
            <person name="Fitzgerald M."/>
            <person name="Haas B."/>
            <person name="Abouelleil A."/>
            <person name="Allen A.W."/>
            <person name="Alvarado L."/>
            <person name="Arachchi H.M."/>
            <person name="Berlin A.M."/>
            <person name="Chapman S.B."/>
            <person name="Gainer-Dewar J."/>
            <person name="Goldberg J."/>
            <person name="Griggs A."/>
            <person name="Gujja S."/>
            <person name="Hansen M."/>
            <person name="Howarth C."/>
            <person name="Imamovic A."/>
            <person name="Ireland A."/>
            <person name="Larimer J."/>
            <person name="McCowan C."/>
            <person name="Murphy C."/>
            <person name="Pearson M."/>
            <person name="Poon T.W."/>
            <person name="Priest M."/>
            <person name="Roberts A."/>
            <person name="Saif S."/>
            <person name="Shea T."/>
            <person name="Sisk P."/>
            <person name="Sykes S."/>
            <person name="Wortman J."/>
            <person name="Nusbaum C."/>
            <person name="Birren B."/>
        </authorList>
    </citation>
    <scope>NUCLEOTIDE SEQUENCE [LARGE SCALE GENOMIC DNA]</scope>
    <source>
        <strain evidence="3 4">CBS 606.96</strain>
    </source>
</reference>
<protein>
    <recommendedName>
        <fullName evidence="5">3-oxoacyl-[acyl-carrier protein] reductase</fullName>
    </recommendedName>
</protein>
<evidence type="ECO:0000313" key="3">
    <source>
        <dbReference type="EMBL" id="EXJ87109.1"/>
    </source>
</evidence>
<keyword evidence="4" id="KW-1185">Reference proteome</keyword>